<name>A0ABV7ZXQ2_9GAMM</name>
<feature type="compositionally biased region" description="Polar residues" evidence="1">
    <location>
        <begin position="123"/>
        <end position="133"/>
    </location>
</feature>
<evidence type="ECO:0000313" key="3">
    <source>
        <dbReference type="Proteomes" id="UP001595617"/>
    </source>
</evidence>
<protein>
    <submittedName>
        <fullName evidence="2">Uncharacterized protein</fullName>
    </submittedName>
</protein>
<dbReference type="EMBL" id="JBHRYR010000002">
    <property type="protein sequence ID" value="MFC3851932.1"/>
    <property type="molecule type" value="Genomic_DNA"/>
</dbReference>
<proteinExistence type="predicted"/>
<feature type="compositionally biased region" description="Basic and acidic residues" evidence="1">
    <location>
        <begin position="95"/>
        <end position="107"/>
    </location>
</feature>
<comment type="caution">
    <text evidence="2">The sequence shown here is derived from an EMBL/GenBank/DDBJ whole genome shotgun (WGS) entry which is preliminary data.</text>
</comment>
<feature type="region of interest" description="Disordered" evidence="1">
    <location>
        <begin position="1"/>
        <end position="144"/>
    </location>
</feature>
<evidence type="ECO:0000313" key="2">
    <source>
        <dbReference type="EMBL" id="MFC3851932.1"/>
    </source>
</evidence>
<organism evidence="2 3">
    <name type="scientific">Saccharospirillum mangrovi</name>
    <dbReference type="NCBI Taxonomy" id="2161747"/>
    <lineage>
        <taxon>Bacteria</taxon>
        <taxon>Pseudomonadati</taxon>
        <taxon>Pseudomonadota</taxon>
        <taxon>Gammaproteobacteria</taxon>
        <taxon>Oceanospirillales</taxon>
        <taxon>Saccharospirillaceae</taxon>
        <taxon>Saccharospirillum</taxon>
    </lineage>
</organism>
<gene>
    <name evidence="2" type="ORF">ACFOOG_03710</name>
</gene>
<accession>A0ABV7ZXQ2</accession>
<evidence type="ECO:0000256" key="1">
    <source>
        <dbReference type="SAM" id="MobiDB-lite"/>
    </source>
</evidence>
<feature type="compositionally biased region" description="Basic and acidic residues" evidence="1">
    <location>
        <begin position="19"/>
        <end position="47"/>
    </location>
</feature>
<feature type="compositionally biased region" description="Low complexity" evidence="1">
    <location>
        <begin position="111"/>
        <end position="122"/>
    </location>
</feature>
<keyword evidence="3" id="KW-1185">Reference proteome</keyword>
<dbReference type="RefSeq" id="WP_380693496.1">
    <property type="nucleotide sequence ID" value="NZ_JBHRYR010000002.1"/>
</dbReference>
<dbReference type="Proteomes" id="UP001595617">
    <property type="component" value="Unassembled WGS sequence"/>
</dbReference>
<reference evidence="3" key="1">
    <citation type="journal article" date="2019" name="Int. J. Syst. Evol. Microbiol.">
        <title>The Global Catalogue of Microorganisms (GCM) 10K type strain sequencing project: providing services to taxonomists for standard genome sequencing and annotation.</title>
        <authorList>
            <consortium name="The Broad Institute Genomics Platform"/>
            <consortium name="The Broad Institute Genome Sequencing Center for Infectious Disease"/>
            <person name="Wu L."/>
            <person name="Ma J."/>
        </authorList>
    </citation>
    <scope>NUCLEOTIDE SEQUENCE [LARGE SCALE GENOMIC DNA]</scope>
    <source>
        <strain evidence="3">IBRC 10765</strain>
    </source>
</reference>
<sequence length="144" mass="15655">MVGVTAGAGFTNNLTLTRNAERSAEQAEQRAEALQRESQRLKQEADRTQQTADVLYTRSDESRQEARSLLSEADSSQASVDPRRAFDIPNPLRVTRAETTESDERQVPVRVVSDASSDTTTAGSPNPYATTAGTEPGTLISERV</sequence>